<accession>A0AB39VNM3</accession>
<evidence type="ECO:0008006" key="2">
    <source>
        <dbReference type="Google" id="ProtNLM"/>
    </source>
</evidence>
<proteinExistence type="predicted"/>
<dbReference type="EMBL" id="CP165628">
    <property type="protein sequence ID" value="XDU71138.1"/>
    <property type="molecule type" value="Genomic_DNA"/>
</dbReference>
<gene>
    <name evidence="1" type="ORF">AB3G37_16435</name>
</gene>
<sequence length="542" mass="58878">MEQDHARQLISQENRFQDFLLDSGYEFLGQYENGPLTFTARNQFIRFDNQYYRINATTDVGFTTTGINGASFINDVTHLVLMDGDTLRQNLAGSDGASLIGFRESNVSNALSQIMRLEDIGVAPPFLGYDEINDLVLMKIQEALGDTNLLHTGSLSISHTPTGLTRGATGLSIRSGQPSTNAGNHGGLVPQVTGVKSAMELYDLGTLDVVALYSDCTLTPREAWKNVSSCTYSSNTATFSSADTIAASLIKVNSVLVTKHAIPCKGIVKSISGKTVTVDMWANSNSTTTTPSDNVGLVINPFNKGWAGNLNIIIPEDTDYITATGLEIGILNKGIQNPNSLNGIDMVVLDGEYGATAGFYAHGATLHSWAYGFLSAGNSNNFVSQSGVTQPYNGFVERSNATVGFRFSNLNAFATEVWAKTENETEVSPSKLTRIIDPNGCDVKKPELILQIGSSIKMPTNYPLGYINVPGITITLPAIADLPQAGYKYTFRLFEIGSYSFLTYNNESQINGYSTFEFTTTKIYQTVDIQFDGTYYQLFGPY</sequence>
<dbReference type="AlphaFoldDB" id="A0AB39VNM3"/>
<reference evidence="1" key="1">
    <citation type="submission" date="2024-07" db="EMBL/GenBank/DDBJ databases">
        <authorList>
            <person name="Biller S.J."/>
        </authorList>
    </citation>
    <scope>NUCLEOTIDE SEQUENCE</scope>
    <source>
        <strain evidence="1">WC2420</strain>
    </source>
</reference>
<dbReference type="RefSeq" id="WP_369788495.1">
    <property type="nucleotide sequence ID" value="NZ_CP165628.1"/>
</dbReference>
<evidence type="ECO:0000313" key="1">
    <source>
        <dbReference type="EMBL" id="XDU71138.1"/>
    </source>
</evidence>
<name>A0AB39VNM3_9GAMM</name>
<protein>
    <recommendedName>
        <fullName evidence="2">Tail spike TSP1/Gp66 N-terminal domain-containing protein</fullName>
    </recommendedName>
</protein>
<organism evidence="1">
    <name type="scientific">Rouxiella sp. WC2420</name>
    <dbReference type="NCBI Taxonomy" id="3234145"/>
    <lineage>
        <taxon>Bacteria</taxon>
        <taxon>Pseudomonadati</taxon>
        <taxon>Pseudomonadota</taxon>
        <taxon>Gammaproteobacteria</taxon>
        <taxon>Enterobacterales</taxon>
        <taxon>Yersiniaceae</taxon>
        <taxon>Rouxiella</taxon>
    </lineage>
</organism>